<dbReference type="Proteomes" id="UP000092884">
    <property type="component" value="Chromosome"/>
</dbReference>
<gene>
    <name evidence="1" type="ORF">BBW65_02305</name>
</gene>
<evidence type="ECO:0000313" key="2">
    <source>
        <dbReference type="Proteomes" id="UP000092884"/>
    </source>
</evidence>
<proteinExistence type="predicted"/>
<dbReference type="AlphaFoldDB" id="A0A1B1U4J4"/>
<name>A0A1B1U4J4_9HELI</name>
<organism evidence="1 2">
    <name type="scientific">Helicobacter enhydrae</name>
    <dbReference type="NCBI Taxonomy" id="222136"/>
    <lineage>
        <taxon>Bacteria</taxon>
        <taxon>Pseudomonadati</taxon>
        <taxon>Campylobacterota</taxon>
        <taxon>Epsilonproteobacteria</taxon>
        <taxon>Campylobacterales</taxon>
        <taxon>Helicobacteraceae</taxon>
        <taxon>Helicobacter</taxon>
    </lineage>
</organism>
<dbReference type="OrthoDB" id="5325045at2"/>
<sequence length="143" mass="15893">MRSSVLWCFLGVFAMAIEGEFILSYRAKMVNDFLEGEEYKVSRVLSPKGKQGLQNGDFEIVKTCKIVTEENAEGLSGLQNILKRNQDKILDCLYGGEVSVDDEVVTLNLQAKSKTILKIPPVRVVAIFEGGVLELNILDEVPK</sequence>
<evidence type="ECO:0000313" key="1">
    <source>
        <dbReference type="EMBL" id="ANV97707.1"/>
    </source>
</evidence>
<dbReference type="STRING" id="222136.BBW65_02305"/>
<protein>
    <submittedName>
        <fullName evidence="1">Uncharacterized protein</fullName>
    </submittedName>
</protein>
<reference evidence="2" key="1">
    <citation type="submission" date="2016-07" db="EMBL/GenBank/DDBJ databases">
        <authorList>
            <person name="Florea S."/>
            <person name="Webb J.S."/>
            <person name="Jaromczyk J."/>
            <person name="Schardl C.L."/>
        </authorList>
    </citation>
    <scope>NUCLEOTIDE SEQUENCE [LARGE SCALE GENOMIC DNA]</scope>
    <source>
        <strain evidence="2">MIT 01-6242</strain>
    </source>
</reference>
<dbReference type="EMBL" id="CP016503">
    <property type="protein sequence ID" value="ANV97707.1"/>
    <property type="molecule type" value="Genomic_DNA"/>
</dbReference>
<keyword evidence="2" id="KW-1185">Reference proteome</keyword>
<dbReference type="KEGG" id="het:BBW65_02305"/>
<accession>A0A1B1U4J4</accession>